<feature type="transmembrane region" description="Helical" evidence="5">
    <location>
        <begin position="69"/>
        <end position="90"/>
    </location>
</feature>
<dbReference type="InterPro" id="IPR058533">
    <property type="entry name" value="Cation_efflux_TM"/>
</dbReference>
<dbReference type="OrthoDB" id="271709at2"/>
<dbReference type="Pfam" id="PF01545">
    <property type="entry name" value="Cation_efflux"/>
    <property type="match status" value="1"/>
</dbReference>
<sequence length="317" mass="33083">MISAERPPRLAPEPLDGFRKDRVYLGADHARNERRTWIVTAICAVTLVAQVAGGVLFHSMALTASGLHMAAHVAALLTAAAAYALARRWAGEPRFAFGTGKLGYLAGFANAVVLAIVAVLMAVESVGRLITPEAVDYDSALPLAAAGLLVTLVCVVLLRPVEGAHGHDREGDLNISAAHLHLSADAAVSVLAIGGLLAGRSLGWAWADPAAGLAGAVLVGQFAVTLIRRGAGALLDTNPSPELAAEIRGRLEAEGERVIDLHLWRLGPGHFAMIAAVAAPKDRTTERLRARLKGLASLSHVTIELRGTDETGHGHVS</sequence>
<dbReference type="SUPFAM" id="SSF161111">
    <property type="entry name" value="Cation efflux protein transmembrane domain-like"/>
    <property type="match status" value="1"/>
</dbReference>
<dbReference type="PANTHER" id="PTHR11562:SF40">
    <property type="entry name" value="CATION EFFLUX SYSTEM PROTEIN"/>
    <property type="match status" value="1"/>
</dbReference>
<feature type="transmembrane region" description="Helical" evidence="5">
    <location>
        <begin position="37"/>
        <end position="57"/>
    </location>
</feature>
<keyword evidence="2 5" id="KW-0812">Transmembrane</keyword>
<name>A0A328AFK4_9CAUL</name>
<dbReference type="InterPro" id="IPR050681">
    <property type="entry name" value="CDF/SLC30A"/>
</dbReference>
<evidence type="ECO:0000313" key="8">
    <source>
        <dbReference type="Proteomes" id="UP000249254"/>
    </source>
</evidence>
<dbReference type="InterPro" id="IPR002524">
    <property type="entry name" value="Cation_efflux"/>
</dbReference>
<dbReference type="EMBL" id="QFYQ01000001">
    <property type="protein sequence ID" value="RAK53307.1"/>
    <property type="molecule type" value="Genomic_DNA"/>
</dbReference>
<dbReference type="AlphaFoldDB" id="A0A328AFK4"/>
<feature type="transmembrane region" description="Helical" evidence="5">
    <location>
        <begin position="173"/>
        <end position="198"/>
    </location>
</feature>
<evidence type="ECO:0000256" key="3">
    <source>
        <dbReference type="ARBA" id="ARBA00022989"/>
    </source>
</evidence>
<accession>A0A328AFK4</accession>
<feature type="transmembrane region" description="Helical" evidence="5">
    <location>
        <begin position="143"/>
        <end position="161"/>
    </location>
</feature>
<comment type="subcellular location">
    <subcellularLocation>
        <location evidence="1">Membrane</location>
        <topology evidence="1">Multi-pass membrane protein</topology>
    </subcellularLocation>
</comment>
<proteinExistence type="predicted"/>
<evidence type="ECO:0000256" key="5">
    <source>
        <dbReference type="SAM" id="Phobius"/>
    </source>
</evidence>
<dbReference type="Gene3D" id="1.20.1510.10">
    <property type="entry name" value="Cation efflux protein transmembrane domain"/>
    <property type="match status" value="1"/>
</dbReference>
<organism evidence="7 8">
    <name type="scientific">Phenylobacterium soli</name>
    <dbReference type="NCBI Taxonomy" id="2170551"/>
    <lineage>
        <taxon>Bacteria</taxon>
        <taxon>Pseudomonadati</taxon>
        <taxon>Pseudomonadota</taxon>
        <taxon>Alphaproteobacteria</taxon>
        <taxon>Caulobacterales</taxon>
        <taxon>Caulobacteraceae</taxon>
        <taxon>Phenylobacterium</taxon>
    </lineage>
</organism>
<dbReference type="GO" id="GO:0005385">
    <property type="term" value="F:zinc ion transmembrane transporter activity"/>
    <property type="evidence" value="ECO:0007669"/>
    <property type="project" value="TreeGrafter"/>
</dbReference>
<keyword evidence="4 5" id="KW-0472">Membrane</keyword>
<protein>
    <submittedName>
        <fullName evidence="7">Cation transporter</fullName>
    </submittedName>
</protein>
<dbReference type="GO" id="GO:0005886">
    <property type="term" value="C:plasma membrane"/>
    <property type="evidence" value="ECO:0007669"/>
    <property type="project" value="TreeGrafter"/>
</dbReference>
<dbReference type="InterPro" id="IPR027469">
    <property type="entry name" value="Cation_efflux_TMD_sf"/>
</dbReference>
<feature type="domain" description="Cation efflux protein transmembrane" evidence="6">
    <location>
        <begin position="37"/>
        <end position="235"/>
    </location>
</feature>
<comment type="caution">
    <text evidence="7">The sequence shown here is derived from an EMBL/GenBank/DDBJ whole genome shotgun (WGS) entry which is preliminary data.</text>
</comment>
<keyword evidence="8" id="KW-1185">Reference proteome</keyword>
<dbReference type="PANTHER" id="PTHR11562">
    <property type="entry name" value="CATION EFFLUX PROTEIN/ ZINC TRANSPORTER"/>
    <property type="match status" value="1"/>
</dbReference>
<gene>
    <name evidence="7" type="ORF">DJ017_01570</name>
</gene>
<evidence type="ECO:0000256" key="1">
    <source>
        <dbReference type="ARBA" id="ARBA00004141"/>
    </source>
</evidence>
<evidence type="ECO:0000313" key="7">
    <source>
        <dbReference type="EMBL" id="RAK53307.1"/>
    </source>
</evidence>
<feature type="transmembrane region" description="Helical" evidence="5">
    <location>
        <begin position="210"/>
        <end position="227"/>
    </location>
</feature>
<evidence type="ECO:0000256" key="4">
    <source>
        <dbReference type="ARBA" id="ARBA00023136"/>
    </source>
</evidence>
<evidence type="ECO:0000259" key="6">
    <source>
        <dbReference type="Pfam" id="PF01545"/>
    </source>
</evidence>
<dbReference type="RefSeq" id="WP_111527059.1">
    <property type="nucleotide sequence ID" value="NZ_JBHRSG010000001.1"/>
</dbReference>
<dbReference type="NCBIfam" id="NF033827">
    <property type="entry name" value="CDF_efflux_DmeF"/>
    <property type="match status" value="1"/>
</dbReference>
<dbReference type="Proteomes" id="UP000249254">
    <property type="component" value="Unassembled WGS sequence"/>
</dbReference>
<keyword evidence="3 5" id="KW-1133">Transmembrane helix</keyword>
<feature type="transmembrane region" description="Helical" evidence="5">
    <location>
        <begin position="102"/>
        <end position="123"/>
    </location>
</feature>
<reference evidence="8" key="1">
    <citation type="submission" date="2018-05" db="EMBL/GenBank/DDBJ databases">
        <authorList>
            <person name="Li X."/>
        </authorList>
    </citation>
    <scope>NUCLEOTIDE SEQUENCE [LARGE SCALE GENOMIC DNA]</scope>
    <source>
        <strain evidence="8">LX32</strain>
    </source>
</reference>
<dbReference type="NCBIfam" id="TIGR01297">
    <property type="entry name" value="CDF"/>
    <property type="match status" value="1"/>
</dbReference>
<evidence type="ECO:0000256" key="2">
    <source>
        <dbReference type="ARBA" id="ARBA00022692"/>
    </source>
</evidence>